<dbReference type="EMBL" id="GBXM01008745">
    <property type="protein sequence ID" value="JAH99832.1"/>
    <property type="molecule type" value="Transcribed_RNA"/>
</dbReference>
<reference evidence="1" key="2">
    <citation type="journal article" date="2015" name="Fish Shellfish Immunol.">
        <title>Early steps in the European eel (Anguilla anguilla)-Vibrio vulnificus interaction in the gills: Role of the RtxA13 toxin.</title>
        <authorList>
            <person name="Callol A."/>
            <person name="Pajuelo D."/>
            <person name="Ebbesson L."/>
            <person name="Teles M."/>
            <person name="MacKenzie S."/>
            <person name="Amaro C."/>
        </authorList>
    </citation>
    <scope>NUCLEOTIDE SEQUENCE</scope>
</reference>
<reference evidence="1" key="1">
    <citation type="submission" date="2014-11" db="EMBL/GenBank/DDBJ databases">
        <authorList>
            <person name="Amaro Gonzalez C."/>
        </authorList>
    </citation>
    <scope>NUCLEOTIDE SEQUENCE</scope>
</reference>
<dbReference type="AlphaFoldDB" id="A0A0E9XAR4"/>
<accession>A0A0E9XAR4</accession>
<organism evidence="1">
    <name type="scientific">Anguilla anguilla</name>
    <name type="common">European freshwater eel</name>
    <name type="synonym">Muraena anguilla</name>
    <dbReference type="NCBI Taxonomy" id="7936"/>
    <lineage>
        <taxon>Eukaryota</taxon>
        <taxon>Metazoa</taxon>
        <taxon>Chordata</taxon>
        <taxon>Craniata</taxon>
        <taxon>Vertebrata</taxon>
        <taxon>Euteleostomi</taxon>
        <taxon>Actinopterygii</taxon>
        <taxon>Neopterygii</taxon>
        <taxon>Teleostei</taxon>
        <taxon>Anguilliformes</taxon>
        <taxon>Anguillidae</taxon>
        <taxon>Anguilla</taxon>
    </lineage>
</organism>
<evidence type="ECO:0000313" key="1">
    <source>
        <dbReference type="EMBL" id="JAH99832.1"/>
    </source>
</evidence>
<name>A0A0E9XAR4_ANGAN</name>
<proteinExistence type="predicted"/>
<sequence length="57" mass="6469">MEPDPPLHKYRTPVDSGKGRSVELCICSKHRDGQSGGILCEEDKCLRGRRHLSYLLM</sequence>
<protein>
    <submittedName>
        <fullName evidence="1">Uncharacterized protein</fullName>
    </submittedName>
</protein>